<accession>C4IEW6</accession>
<gene>
    <name evidence="1" type="ORF">CLP_3943</name>
</gene>
<evidence type="ECO:0000313" key="1">
    <source>
        <dbReference type="EMBL" id="EEP55399.1"/>
    </source>
</evidence>
<dbReference type="EMBL" id="ACOM01000004">
    <property type="protein sequence ID" value="EEP55399.1"/>
    <property type="molecule type" value="Genomic_DNA"/>
</dbReference>
<dbReference type="AlphaFoldDB" id="C4IEW6"/>
<sequence length="37" mass="4624">MWKFKKKAILYIIDKIYLYDKIYAGYKMSRERCDGDR</sequence>
<comment type="caution">
    <text evidence="1">The sequence shown here is derived from an EMBL/GenBank/DDBJ whole genome shotgun (WGS) entry which is preliminary data.</text>
</comment>
<evidence type="ECO:0000313" key="2">
    <source>
        <dbReference type="Proteomes" id="UP000003081"/>
    </source>
</evidence>
<reference evidence="1 2" key="1">
    <citation type="submission" date="2009-08" db="EMBL/GenBank/DDBJ databases">
        <authorList>
            <person name="Shrivastava S."/>
            <person name="Brinkac L.B."/>
            <person name="Brown J.L."/>
            <person name="Bruce D.B."/>
            <person name="Detter C."/>
            <person name="Green L.D."/>
            <person name="Munk C.A."/>
            <person name="Rogers Y.C."/>
            <person name="Tapia R."/>
            <person name="Sims D.R."/>
            <person name="Smith L.A."/>
            <person name="Smith T.J."/>
            <person name="Sutton G."/>
            <person name="Brettin T."/>
        </authorList>
    </citation>
    <scope>NUCLEOTIDE SEQUENCE [LARGE SCALE GENOMIC DNA]</scope>
    <source>
        <strain evidence="2">E4 str. BoNT E BL5262</strain>
    </source>
</reference>
<organism evidence="1 2">
    <name type="scientific">Clostridium butyricum E4 str. BoNT E BL5262</name>
    <dbReference type="NCBI Taxonomy" id="632245"/>
    <lineage>
        <taxon>Bacteria</taxon>
        <taxon>Bacillati</taxon>
        <taxon>Bacillota</taxon>
        <taxon>Clostridia</taxon>
        <taxon>Eubacteriales</taxon>
        <taxon>Clostridiaceae</taxon>
        <taxon>Clostridium</taxon>
    </lineage>
</organism>
<dbReference type="Proteomes" id="UP000003081">
    <property type="component" value="Unassembled WGS sequence"/>
</dbReference>
<protein>
    <submittedName>
        <fullName evidence="1">Uncharacterized protein</fullName>
    </submittedName>
</protein>
<dbReference type="HOGENOM" id="CLU_3342159_0_0_9"/>
<keyword evidence="2" id="KW-1185">Reference proteome</keyword>
<proteinExistence type="predicted"/>
<name>C4IEW6_CLOBU</name>